<protein>
    <submittedName>
        <fullName evidence="2">Uncharacterized protein</fullName>
    </submittedName>
</protein>
<gene>
    <name evidence="2" type="ORF">F945_01956</name>
</gene>
<dbReference type="Proteomes" id="UP000014568">
    <property type="component" value="Unassembled WGS sequence"/>
</dbReference>
<evidence type="ECO:0000313" key="3">
    <source>
        <dbReference type="Proteomes" id="UP000014568"/>
    </source>
</evidence>
<dbReference type="STRING" id="632955.GCA_000829675_00715"/>
<dbReference type="EMBL" id="ATGI01000023">
    <property type="protein sequence ID" value="EPF73797.1"/>
    <property type="molecule type" value="Genomic_DNA"/>
</dbReference>
<feature type="region of interest" description="Disordered" evidence="1">
    <location>
        <begin position="1"/>
        <end position="52"/>
    </location>
</feature>
<dbReference type="AlphaFoldDB" id="S3N246"/>
<evidence type="ECO:0000256" key="1">
    <source>
        <dbReference type="SAM" id="MobiDB-lite"/>
    </source>
</evidence>
<accession>S3N246</accession>
<feature type="compositionally biased region" description="Polar residues" evidence="1">
    <location>
        <begin position="69"/>
        <end position="80"/>
    </location>
</feature>
<feature type="compositionally biased region" description="Basic and acidic residues" evidence="1">
    <location>
        <begin position="89"/>
        <end position="104"/>
    </location>
</feature>
<organism evidence="2 3">
    <name type="scientific">Acinetobacter rudis CIP 110305</name>
    <dbReference type="NCBI Taxonomy" id="421052"/>
    <lineage>
        <taxon>Bacteria</taxon>
        <taxon>Pseudomonadati</taxon>
        <taxon>Pseudomonadota</taxon>
        <taxon>Gammaproteobacteria</taxon>
        <taxon>Moraxellales</taxon>
        <taxon>Moraxellaceae</taxon>
        <taxon>Acinetobacter</taxon>
    </lineage>
</organism>
<feature type="compositionally biased region" description="Low complexity" evidence="1">
    <location>
        <begin position="12"/>
        <end position="33"/>
    </location>
</feature>
<proteinExistence type="predicted"/>
<sequence length="104" mass="11130">MARAPIRTPGKAATAEETTTTATETEVTSTASTPVQLVNQSEQEQTAATAEAPSYEDLQAQINEMKQLLASQNQNPSSAVSEPVAQHVRTRDVIGPHGWTKEVI</sequence>
<feature type="region of interest" description="Disordered" evidence="1">
    <location>
        <begin position="69"/>
        <end position="104"/>
    </location>
</feature>
<keyword evidence="3" id="KW-1185">Reference proteome</keyword>
<evidence type="ECO:0000313" key="2">
    <source>
        <dbReference type="EMBL" id="EPF73797.1"/>
    </source>
</evidence>
<feature type="compositionally biased region" description="Low complexity" evidence="1">
    <location>
        <begin position="42"/>
        <end position="52"/>
    </location>
</feature>
<dbReference type="HOGENOM" id="CLU_2244134_0_0_6"/>
<comment type="caution">
    <text evidence="2">The sequence shown here is derived from an EMBL/GenBank/DDBJ whole genome shotgun (WGS) entry which is preliminary data.</text>
</comment>
<dbReference type="PATRIC" id="fig|421052.3.peg.1911"/>
<reference evidence="2 3" key="1">
    <citation type="submission" date="2013-06" db="EMBL/GenBank/DDBJ databases">
        <title>The Genome Sequence of Acinetobacter rudis CIP 110305.</title>
        <authorList>
            <consortium name="The Broad Institute Genome Sequencing Platform"/>
            <consortium name="The Broad Institute Genome Sequencing Center for Infectious Disease"/>
            <person name="Cerqueira G."/>
            <person name="Feldgarden M."/>
            <person name="Courvalin P."/>
            <person name="Perichon B."/>
            <person name="Grillot-Courvalin C."/>
            <person name="Clermont D."/>
            <person name="Rocha E."/>
            <person name="Yoon E.-J."/>
            <person name="Nemec A."/>
            <person name="Young S.K."/>
            <person name="Zeng Q."/>
            <person name="Gargeya S."/>
            <person name="Fitzgerald M."/>
            <person name="Abouelleil A."/>
            <person name="Alvarado L."/>
            <person name="Berlin A.M."/>
            <person name="Chapman S.B."/>
            <person name="Dewar J."/>
            <person name="Goldberg J."/>
            <person name="Griggs A."/>
            <person name="Gujja S."/>
            <person name="Hansen M."/>
            <person name="Howarth C."/>
            <person name="Imamovic A."/>
            <person name="Larimer J."/>
            <person name="McCowan C."/>
            <person name="Murphy C."/>
            <person name="Pearson M."/>
            <person name="Priest M."/>
            <person name="Roberts A."/>
            <person name="Saif S."/>
            <person name="Shea T."/>
            <person name="Sykes S."/>
            <person name="Wortman J."/>
            <person name="Nusbaum C."/>
            <person name="Birren B."/>
        </authorList>
    </citation>
    <scope>NUCLEOTIDE SEQUENCE [LARGE SCALE GENOMIC DNA]</scope>
    <source>
        <strain evidence="2 3">CIP 110305</strain>
    </source>
</reference>
<name>S3N246_9GAMM</name>